<name>A0A382PBW5_9ZZZZ</name>
<dbReference type="Gene3D" id="3.40.50.1240">
    <property type="entry name" value="Phosphoglycerate mutase-like"/>
    <property type="match status" value="1"/>
</dbReference>
<organism evidence="1">
    <name type="scientific">marine metagenome</name>
    <dbReference type="NCBI Taxonomy" id="408172"/>
    <lineage>
        <taxon>unclassified sequences</taxon>
        <taxon>metagenomes</taxon>
        <taxon>ecological metagenomes</taxon>
    </lineage>
</organism>
<dbReference type="EMBL" id="UINC01106311">
    <property type="protein sequence ID" value="SVC70883.1"/>
    <property type="molecule type" value="Genomic_DNA"/>
</dbReference>
<accession>A0A382PBW5</accession>
<evidence type="ECO:0008006" key="2">
    <source>
        <dbReference type="Google" id="ProtNLM"/>
    </source>
</evidence>
<dbReference type="AlphaFoldDB" id="A0A382PBW5"/>
<dbReference type="InterPro" id="IPR013078">
    <property type="entry name" value="His_Pase_superF_clade-1"/>
</dbReference>
<dbReference type="PANTHER" id="PTHR47623:SF1">
    <property type="entry name" value="OS09G0287300 PROTEIN"/>
    <property type="match status" value="1"/>
</dbReference>
<gene>
    <name evidence="1" type="ORF">METZ01_LOCUS323737</name>
</gene>
<protein>
    <recommendedName>
        <fullName evidence="2">Phosphohistidine phosphatase SixA</fullName>
    </recommendedName>
</protein>
<dbReference type="SMART" id="SM00855">
    <property type="entry name" value="PGAM"/>
    <property type="match status" value="1"/>
</dbReference>
<proteinExistence type="predicted"/>
<dbReference type="InterPro" id="IPR029033">
    <property type="entry name" value="His_PPase_superfam"/>
</dbReference>
<reference evidence="1" key="1">
    <citation type="submission" date="2018-05" db="EMBL/GenBank/DDBJ databases">
        <authorList>
            <person name="Lanie J.A."/>
            <person name="Ng W.-L."/>
            <person name="Kazmierczak K.M."/>
            <person name="Andrzejewski T.M."/>
            <person name="Davidsen T.M."/>
            <person name="Wayne K.J."/>
            <person name="Tettelin H."/>
            <person name="Glass J.I."/>
            <person name="Rusch D."/>
            <person name="Podicherti R."/>
            <person name="Tsui H.-C.T."/>
            <person name="Winkler M.E."/>
        </authorList>
    </citation>
    <scope>NUCLEOTIDE SEQUENCE</scope>
</reference>
<evidence type="ECO:0000313" key="1">
    <source>
        <dbReference type="EMBL" id="SVC70883.1"/>
    </source>
</evidence>
<sequence length="162" mass="18449">MLSIIIFRHGKSDWDANYDSDHDRPLSKRGYKAAKKMGRYLNKINQMPEQVISSSALRAKNTAELAMKYGNWSSNFSIEVKIYGGSSDTLLDIIHHLDNKIESICLVGHEPTCSSFISLCTFHSQRFTTASMAKIDYKTTSWNKIEFGMGTLDWIKSPKEIF</sequence>
<dbReference type="Pfam" id="PF00300">
    <property type="entry name" value="His_Phos_1"/>
    <property type="match status" value="1"/>
</dbReference>
<dbReference type="PANTHER" id="PTHR47623">
    <property type="entry name" value="OS09G0287300 PROTEIN"/>
    <property type="match status" value="1"/>
</dbReference>
<dbReference type="SUPFAM" id="SSF53254">
    <property type="entry name" value="Phosphoglycerate mutase-like"/>
    <property type="match status" value="1"/>
</dbReference>
<dbReference type="CDD" id="cd07067">
    <property type="entry name" value="HP_PGM_like"/>
    <property type="match status" value="1"/>
</dbReference>